<accession>A0A0K1QEV4</accession>
<dbReference type="KEGG" id="llu:AKJ09_10628"/>
<gene>
    <name evidence="2" type="ORF">AKJ09_10628</name>
</gene>
<feature type="region of interest" description="Disordered" evidence="1">
    <location>
        <begin position="54"/>
        <end position="87"/>
    </location>
</feature>
<dbReference type="STRING" id="1391654.AKJ09_10628"/>
<proteinExistence type="predicted"/>
<name>A0A0K1QEV4_9BACT</name>
<feature type="compositionally biased region" description="Low complexity" evidence="1">
    <location>
        <begin position="72"/>
        <end position="87"/>
    </location>
</feature>
<keyword evidence="3" id="KW-1185">Reference proteome</keyword>
<evidence type="ECO:0000313" key="2">
    <source>
        <dbReference type="EMBL" id="AKV03965.1"/>
    </source>
</evidence>
<evidence type="ECO:0000256" key="1">
    <source>
        <dbReference type="SAM" id="MobiDB-lite"/>
    </source>
</evidence>
<dbReference type="AlphaFoldDB" id="A0A0K1QEV4"/>
<evidence type="ECO:0000313" key="3">
    <source>
        <dbReference type="Proteomes" id="UP000064967"/>
    </source>
</evidence>
<protein>
    <submittedName>
        <fullName evidence="2">Uncharacterized protein</fullName>
    </submittedName>
</protein>
<dbReference type="EMBL" id="CP012333">
    <property type="protein sequence ID" value="AKV03965.1"/>
    <property type="molecule type" value="Genomic_DNA"/>
</dbReference>
<dbReference type="Proteomes" id="UP000064967">
    <property type="component" value="Chromosome"/>
</dbReference>
<reference evidence="2 3" key="1">
    <citation type="submission" date="2015-08" db="EMBL/GenBank/DDBJ databases">
        <authorList>
            <person name="Babu N.S."/>
            <person name="Beckwith C.J."/>
            <person name="Beseler K.G."/>
            <person name="Brison A."/>
            <person name="Carone J.V."/>
            <person name="Caskin T.P."/>
            <person name="Diamond M."/>
            <person name="Durham M.E."/>
            <person name="Foxe J.M."/>
            <person name="Go M."/>
            <person name="Henderson B.A."/>
            <person name="Jones I.B."/>
            <person name="McGettigan J.A."/>
            <person name="Micheletti S.J."/>
            <person name="Nasrallah M.E."/>
            <person name="Ortiz D."/>
            <person name="Piller C.R."/>
            <person name="Privatt S.R."/>
            <person name="Schneider S.L."/>
            <person name="Sharp S."/>
            <person name="Smith T.C."/>
            <person name="Stanton J.D."/>
            <person name="Ullery H.E."/>
            <person name="Wilson R.J."/>
            <person name="Serrano M.G."/>
            <person name="Buck G."/>
            <person name="Lee V."/>
            <person name="Wang Y."/>
            <person name="Carvalho R."/>
            <person name="Voegtly L."/>
            <person name="Shi R."/>
            <person name="Duckworth R."/>
            <person name="Johnson A."/>
            <person name="Loviza R."/>
            <person name="Walstead R."/>
            <person name="Shah Z."/>
            <person name="Kiflezghi M."/>
            <person name="Wade K."/>
            <person name="Ball S.L."/>
            <person name="Bradley K.W."/>
            <person name="Asai D.J."/>
            <person name="Bowman C.A."/>
            <person name="Russell D.A."/>
            <person name="Pope W.H."/>
            <person name="Jacobs-Sera D."/>
            <person name="Hendrix R.W."/>
            <person name="Hatfull G.F."/>
        </authorList>
    </citation>
    <scope>NUCLEOTIDE SEQUENCE [LARGE SCALE GENOMIC DNA]</scope>
    <source>
        <strain evidence="2 3">DSM 27648</strain>
    </source>
</reference>
<sequence length="87" mass="9773">MPFAIDDELRHKKDGDVVTIRSEPIYCVFDTQPYYEVTRGETVAWVWENDLEPLEPLDSQADERSDVPPPKASKASKAPKSPNAKVG</sequence>
<dbReference type="RefSeq" id="WP_146654646.1">
    <property type="nucleotide sequence ID" value="NZ_CP012333.1"/>
</dbReference>
<organism evidence="2 3">
    <name type="scientific">Labilithrix luteola</name>
    <dbReference type="NCBI Taxonomy" id="1391654"/>
    <lineage>
        <taxon>Bacteria</taxon>
        <taxon>Pseudomonadati</taxon>
        <taxon>Myxococcota</taxon>
        <taxon>Polyangia</taxon>
        <taxon>Polyangiales</taxon>
        <taxon>Labilitrichaceae</taxon>
        <taxon>Labilithrix</taxon>
    </lineage>
</organism>